<sequence length="197" mass="23251">MLVHRYYEWRLERELKYLPDSLCFMLTGRDLTDAPEKIQEVAGWCIKCGIKNVIFHINTDNLDDPDNYLPFLREISSFAKLTLTYGDKTEVSGNGVEVYIVIGMSGRDEIVRCVRKMAEDGINPDDVDEKMIESYLTFNYEPDLVIKTGGSYLTDFLIWQSVYSELFFSDVNWKQFRKTEFLRALRDYQTRKRRYGR</sequence>
<protein>
    <submittedName>
        <fullName evidence="2">Undecaprenyl diphosphate synthase family protein</fullName>
    </submittedName>
</protein>
<dbReference type="Pfam" id="PF01255">
    <property type="entry name" value="Prenyltransf"/>
    <property type="match status" value="1"/>
</dbReference>
<dbReference type="InterPro" id="IPR001441">
    <property type="entry name" value="UPP_synth-like"/>
</dbReference>
<dbReference type="GO" id="GO:0045547">
    <property type="term" value="F:ditrans,polycis-polyprenyl diphosphate synthase [(2E,6E)-farnesyl diphosphate specific] activity"/>
    <property type="evidence" value="ECO:0007669"/>
    <property type="project" value="TreeGrafter"/>
</dbReference>
<organism evidence="2 3">
    <name type="scientific">Methanoplanus endosymbiosus</name>
    <dbReference type="NCBI Taxonomy" id="33865"/>
    <lineage>
        <taxon>Archaea</taxon>
        <taxon>Methanobacteriati</taxon>
        <taxon>Methanobacteriota</taxon>
        <taxon>Stenosarchaea group</taxon>
        <taxon>Methanomicrobia</taxon>
        <taxon>Methanomicrobiales</taxon>
        <taxon>Methanomicrobiaceae</taxon>
        <taxon>Methanoplanus</taxon>
    </lineage>
</organism>
<gene>
    <name evidence="2" type="ORF">L6E24_04930</name>
</gene>
<dbReference type="InterPro" id="IPR036424">
    <property type="entry name" value="UPP_synth-like_sf"/>
</dbReference>
<dbReference type="AlphaFoldDB" id="A0A9E7PQD1"/>
<proteinExistence type="predicted"/>
<dbReference type="PANTHER" id="PTHR10291">
    <property type="entry name" value="DEHYDRODOLICHYL DIPHOSPHATE SYNTHASE FAMILY MEMBER"/>
    <property type="match status" value="1"/>
</dbReference>
<keyword evidence="1" id="KW-0808">Transferase</keyword>
<evidence type="ECO:0000256" key="1">
    <source>
        <dbReference type="ARBA" id="ARBA00022679"/>
    </source>
</evidence>
<reference evidence="2" key="1">
    <citation type="submission" date="2022-04" db="EMBL/GenBank/DDBJ databases">
        <title>Complete genome of Methanoplanus endosymbiosus DSM 3599.</title>
        <authorList>
            <person name="Chen S.-C."/>
            <person name="You Y.-T."/>
            <person name="Zhou Y.-Z."/>
            <person name="Lai M.-C."/>
        </authorList>
    </citation>
    <scope>NUCLEOTIDE SEQUENCE</scope>
    <source>
        <strain evidence="2">DSM 3599</strain>
    </source>
</reference>
<dbReference type="KEGG" id="mend:L6E24_04930"/>
<dbReference type="SUPFAM" id="SSF64005">
    <property type="entry name" value="Undecaprenyl diphosphate synthase"/>
    <property type="match status" value="1"/>
</dbReference>
<accession>A0A9E7PQD1</accession>
<keyword evidence="3" id="KW-1185">Reference proteome</keyword>
<dbReference type="GO" id="GO:0016094">
    <property type="term" value="P:polyprenol biosynthetic process"/>
    <property type="evidence" value="ECO:0007669"/>
    <property type="project" value="TreeGrafter"/>
</dbReference>
<name>A0A9E7PQD1_9EURY</name>
<dbReference type="PANTHER" id="PTHR10291:SF28">
    <property type="entry name" value="UNDECAPRENYL DIPHOSPHATE SYNTHASE"/>
    <property type="match status" value="1"/>
</dbReference>
<dbReference type="Proteomes" id="UP001060368">
    <property type="component" value="Chromosome"/>
</dbReference>
<evidence type="ECO:0000313" key="2">
    <source>
        <dbReference type="EMBL" id="UUX93467.1"/>
    </source>
</evidence>
<dbReference type="FunFam" id="3.40.1180.10:FF:000016">
    <property type="entry name" value="Undecaprenyl diphosphate synthase"/>
    <property type="match status" value="1"/>
</dbReference>
<dbReference type="EMBL" id="CP096115">
    <property type="protein sequence ID" value="UUX93467.1"/>
    <property type="molecule type" value="Genomic_DNA"/>
</dbReference>
<dbReference type="Gene3D" id="3.40.1180.10">
    <property type="entry name" value="Decaprenyl diphosphate synthase-like"/>
    <property type="match status" value="1"/>
</dbReference>
<evidence type="ECO:0000313" key="3">
    <source>
        <dbReference type="Proteomes" id="UP001060368"/>
    </source>
</evidence>